<dbReference type="EMBL" id="CP107006">
    <property type="protein sequence ID" value="UYQ94269.1"/>
    <property type="molecule type" value="Genomic_DNA"/>
</dbReference>
<protein>
    <submittedName>
        <fullName evidence="2">Hemerythrin domain-containing protein</fullName>
    </submittedName>
</protein>
<sequence>MQRHPNLVPLSHEHKRLLEVCRYLKSDAVPQEGYPLEPQAKMNFVVKIFKEVMVPHLQKEDYLFEACAGRDPEIDKAIQELQTQHRQISTIYGGLMESKDLEADMDYIARELELHILREEEEVYPLIEQRLPDVVGSMTF</sequence>
<evidence type="ECO:0000313" key="2">
    <source>
        <dbReference type="EMBL" id="UYQ94269.1"/>
    </source>
</evidence>
<proteinExistence type="predicted"/>
<dbReference type="RefSeq" id="WP_264282192.1">
    <property type="nucleotide sequence ID" value="NZ_CP107006.1"/>
</dbReference>
<accession>A0ABY6J7Z6</accession>
<dbReference type="InterPro" id="IPR012312">
    <property type="entry name" value="Hemerythrin-like"/>
</dbReference>
<reference evidence="2" key="1">
    <citation type="submission" date="2022-10" db="EMBL/GenBank/DDBJ databases">
        <title>Chitinophaga sp. nov., isolated from soil.</title>
        <authorList>
            <person name="Jeon C.O."/>
        </authorList>
    </citation>
    <scope>NUCLEOTIDE SEQUENCE</scope>
    <source>
        <strain evidence="2">R8</strain>
    </source>
</reference>
<evidence type="ECO:0000313" key="3">
    <source>
        <dbReference type="Proteomes" id="UP001162741"/>
    </source>
</evidence>
<feature type="domain" description="Hemerythrin-like" evidence="1">
    <location>
        <begin position="10"/>
        <end position="127"/>
    </location>
</feature>
<keyword evidence="3" id="KW-1185">Reference proteome</keyword>
<dbReference type="Pfam" id="PF01814">
    <property type="entry name" value="Hemerythrin"/>
    <property type="match status" value="1"/>
</dbReference>
<name>A0ABY6J7Z6_9BACT</name>
<evidence type="ECO:0000259" key="1">
    <source>
        <dbReference type="Pfam" id="PF01814"/>
    </source>
</evidence>
<gene>
    <name evidence="2" type="ORF">MKQ68_04080</name>
</gene>
<organism evidence="2 3">
    <name type="scientific">Chitinophaga horti</name>
    <dbReference type="NCBI Taxonomy" id="2920382"/>
    <lineage>
        <taxon>Bacteria</taxon>
        <taxon>Pseudomonadati</taxon>
        <taxon>Bacteroidota</taxon>
        <taxon>Chitinophagia</taxon>
        <taxon>Chitinophagales</taxon>
        <taxon>Chitinophagaceae</taxon>
        <taxon>Chitinophaga</taxon>
    </lineage>
</organism>
<dbReference type="Gene3D" id="1.20.120.520">
    <property type="entry name" value="nmb1532 protein domain like"/>
    <property type="match status" value="1"/>
</dbReference>
<dbReference type="Proteomes" id="UP001162741">
    <property type="component" value="Chromosome"/>
</dbReference>